<dbReference type="Gene3D" id="3.30.370.10">
    <property type="entry name" value="Barstar-like"/>
    <property type="match status" value="1"/>
</dbReference>
<proteinExistence type="inferred from homology"/>
<organism evidence="3 4">
    <name type="scientific">Moraxella porci DSM 25326</name>
    <dbReference type="NCBI Taxonomy" id="573983"/>
    <lineage>
        <taxon>Bacteria</taxon>
        <taxon>Pseudomonadati</taxon>
        <taxon>Pseudomonadota</taxon>
        <taxon>Gammaproteobacteria</taxon>
        <taxon>Moraxellales</taxon>
        <taxon>Moraxellaceae</taxon>
        <taxon>Moraxella</taxon>
    </lineage>
</organism>
<protein>
    <submittedName>
        <fullName evidence="3">Barnase inhibitor</fullName>
    </submittedName>
</protein>
<dbReference type="Proteomes" id="UP000190683">
    <property type="component" value="Unassembled WGS sequence"/>
</dbReference>
<dbReference type="Pfam" id="PF01337">
    <property type="entry name" value="Barstar"/>
    <property type="match status" value="1"/>
</dbReference>
<comment type="caution">
    <text evidence="3">The sequence shown here is derived from an EMBL/GenBank/DDBJ whole genome shotgun (WGS) entry which is preliminary data.</text>
</comment>
<dbReference type="AlphaFoldDB" id="A0A1T0CR40"/>
<dbReference type="InterPro" id="IPR000468">
    <property type="entry name" value="Barstar"/>
</dbReference>
<evidence type="ECO:0000256" key="1">
    <source>
        <dbReference type="ARBA" id="ARBA00006845"/>
    </source>
</evidence>
<feature type="domain" description="Barstar (barnase inhibitor)" evidence="2">
    <location>
        <begin position="1"/>
        <end position="82"/>
    </location>
</feature>
<reference evidence="3 4" key="1">
    <citation type="submission" date="2017-02" db="EMBL/GenBank/DDBJ databases">
        <title>Draft genome sequence of Moraxella porci CCUG 54912T type strain.</title>
        <authorList>
            <person name="Salva-Serra F."/>
            <person name="Engstrom-Jakobsson H."/>
            <person name="Thorell K."/>
            <person name="Jaen-Luchoro D."/>
            <person name="Gonzales-Siles L."/>
            <person name="Karlsson R."/>
            <person name="Yazdan S."/>
            <person name="Boulund F."/>
            <person name="Johnning A."/>
            <person name="Engstrand L."/>
            <person name="Kristiansson E."/>
            <person name="Moore E."/>
        </authorList>
    </citation>
    <scope>NUCLEOTIDE SEQUENCE [LARGE SCALE GENOMIC DNA]</scope>
    <source>
        <strain evidence="3 4">CCUG 54912</strain>
    </source>
</reference>
<evidence type="ECO:0000313" key="4">
    <source>
        <dbReference type="Proteomes" id="UP000190683"/>
    </source>
</evidence>
<evidence type="ECO:0000259" key="2">
    <source>
        <dbReference type="Pfam" id="PF01337"/>
    </source>
</evidence>
<accession>A0A1T0CR40</accession>
<name>A0A1T0CR40_9GAMM</name>
<evidence type="ECO:0000313" key="3">
    <source>
        <dbReference type="EMBL" id="OOS24810.1"/>
    </source>
</evidence>
<sequence>MNQIIIDGNTVKTEQDFHKTLAIQCGVTEFYGHNLDALWDLLSWGVERPVCIVWNNSEKSKNSMGVSFYGIINVLQRTKEQDEGFGWAERFDYILK</sequence>
<dbReference type="SUPFAM" id="SSF52038">
    <property type="entry name" value="Barstar-related"/>
    <property type="match status" value="1"/>
</dbReference>
<comment type="similarity">
    <text evidence="1">Belongs to the barstar family.</text>
</comment>
<dbReference type="EMBL" id="MUYV01000007">
    <property type="protein sequence ID" value="OOS24810.1"/>
    <property type="molecule type" value="Genomic_DNA"/>
</dbReference>
<dbReference type="RefSeq" id="WP_078317973.1">
    <property type="nucleotide sequence ID" value="NZ_MUYV01000007.1"/>
</dbReference>
<dbReference type="InterPro" id="IPR035905">
    <property type="entry name" value="Barstar-like_sf"/>
</dbReference>
<gene>
    <name evidence="3" type="ORF">B0681_06695</name>
</gene>
<keyword evidence="4" id="KW-1185">Reference proteome</keyword>